<gene>
    <name evidence="2" type="ORF">I553_1247</name>
</gene>
<dbReference type="EMBL" id="JAOB01000080">
    <property type="protein sequence ID" value="EUA16272.1"/>
    <property type="molecule type" value="Genomic_DNA"/>
</dbReference>
<protein>
    <submittedName>
        <fullName evidence="2">Uncharacterized protein</fullName>
    </submittedName>
</protein>
<evidence type="ECO:0000256" key="1">
    <source>
        <dbReference type="SAM" id="MobiDB-lite"/>
    </source>
</evidence>
<sequence>MTIGSVASSTSPNTDVNQGPRSGLRHRKRPRSRTDAPLSWPRPCRQNDLSQVGHSIR</sequence>
<organism evidence="2">
    <name type="scientific">Mycobacterium xenopi 4042</name>
    <dbReference type="NCBI Taxonomy" id="1299334"/>
    <lineage>
        <taxon>Bacteria</taxon>
        <taxon>Bacillati</taxon>
        <taxon>Actinomycetota</taxon>
        <taxon>Actinomycetes</taxon>
        <taxon>Mycobacteriales</taxon>
        <taxon>Mycobacteriaceae</taxon>
        <taxon>Mycobacterium</taxon>
    </lineage>
</organism>
<name>X7Z9V4_MYCXE</name>
<feature type="region of interest" description="Disordered" evidence="1">
    <location>
        <begin position="1"/>
        <end position="57"/>
    </location>
</feature>
<reference evidence="2" key="1">
    <citation type="submission" date="2014-01" db="EMBL/GenBank/DDBJ databases">
        <authorList>
            <person name="Brown-Elliot B."/>
            <person name="Wallace R."/>
            <person name="Lenaerts A."/>
            <person name="Ordway D."/>
            <person name="DeGroote M.A."/>
            <person name="Parker T."/>
            <person name="Sizemore C."/>
            <person name="Tallon L.J."/>
            <person name="Sadzewicz L.K."/>
            <person name="Sengamalay N."/>
            <person name="Fraser C.M."/>
            <person name="Hine E."/>
            <person name="Shefchek K.A."/>
            <person name="Das S.P."/>
            <person name="Tettelin H."/>
        </authorList>
    </citation>
    <scope>NUCLEOTIDE SEQUENCE [LARGE SCALE GENOMIC DNA]</scope>
    <source>
        <strain evidence="2">4042</strain>
    </source>
</reference>
<accession>X7Z9V4</accession>
<feature type="compositionally biased region" description="Polar residues" evidence="1">
    <location>
        <begin position="1"/>
        <end position="20"/>
    </location>
</feature>
<dbReference type="AlphaFoldDB" id="X7Z9V4"/>
<comment type="caution">
    <text evidence="2">The sequence shown here is derived from an EMBL/GenBank/DDBJ whole genome shotgun (WGS) entry which is preliminary data.</text>
</comment>
<dbReference type="PATRIC" id="fig|1299334.3.peg.8503"/>
<feature type="compositionally biased region" description="Polar residues" evidence="1">
    <location>
        <begin position="47"/>
        <end position="57"/>
    </location>
</feature>
<proteinExistence type="predicted"/>
<evidence type="ECO:0000313" key="2">
    <source>
        <dbReference type="EMBL" id="EUA16272.1"/>
    </source>
</evidence>